<feature type="compositionally biased region" description="Polar residues" evidence="4">
    <location>
        <begin position="124"/>
        <end position="134"/>
    </location>
</feature>
<keyword evidence="2" id="KW-0040">ANK repeat</keyword>
<evidence type="ECO:0000256" key="1">
    <source>
        <dbReference type="ARBA" id="ARBA00022737"/>
    </source>
</evidence>
<keyword evidence="1" id="KW-0677">Repeat</keyword>
<evidence type="ECO:0000313" key="6">
    <source>
        <dbReference type="Proteomes" id="UP000694866"/>
    </source>
</evidence>
<evidence type="ECO:0000256" key="4">
    <source>
        <dbReference type="SAM" id="MobiDB-lite"/>
    </source>
</evidence>
<feature type="region of interest" description="Disordered" evidence="4">
    <location>
        <begin position="406"/>
        <end position="513"/>
    </location>
</feature>
<feature type="region of interest" description="Disordered" evidence="4">
    <location>
        <begin position="84"/>
        <end position="235"/>
    </location>
</feature>
<dbReference type="SUPFAM" id="SSF48403">
    <property type="entry name" value="Ankyrin repeat"/>
    <property type="match status" value="1"/>
</dbReference>
<dbReference type="Proteomes" id="UP000694866">
    <property type="component" value="Unplaced"/>
</dbReference>
<feature type="compositionally biased region" description="Polar residues" evidence="4">
    <location>
        <begin position="445"/>
        <end position="457"/>
    </location>
</feature>
<evidence type="ECO:0000256" key="3">
    <source>
        <dbReference type="ARBA" id="ARBA00038122"/>
    </source>
</evidence>
<organism evidence="6 7">
    <name type="scientific">Fopius arisanus</name>
    <dbReference type="NCBI Taxonomy" id="64838"/>
    <lineage>
        <taxon>Eukaryota</taxon>
        <taxon>Metazoa</taxon>
        <taxon>Ecdysozoa</taxon>
        <taxon>Arthropoda</taxon>
        <taxon>Hexapoda</taxon>
        <taxon>Insecta</taxon>
        <taxon>Pterygota</taxon>
        <taxon>Neoptera</taxon>
        <taxon>Endopterygota</taxon>
        <taxon>Hymenoptera</taxon>
        <taxon>Apocrita</taxon>
        <taxon>Ichneumonoidea</taxon>
        <taxon>Braconidae</taxon>
        <taxon>Opiinae</taxon>
        <taxon>Fopius</taxon>
    </lineage>
</organism>
<dbReference type="CTD" id="39438"/>
<dbReference type="AlphaFoldDB" id="A0A9R1TRF7"/>
<reference evidence="7" key="1">
    <citation type="submission" date="2025-08" db="UniProtKB">
        <authorList>
            <consortium name="RefSeq"/>
        </authorList>
    </citation>
    <scope>IDENTIFICATION</scope>
    <source>
        <strain evidence="7">USDA-PBARC FA_bdor</strain>
        <tissue evidence="7">Whole organism</tissue>
    </source>
</reference>
<name>A0A9R1TRF7_9HYME</name>
<protein>
    <submittedName>
        <fullName evidence="7">Ankyrin repeat domain-containing protein SOWAHB isoform X2</fullName>
    </submittedName>
</protein>
<evidence type="ECO:0000313" key="7">
    <source>
        <dbReference type="RefSeq" id="XP_011313974.1"/>
    </source>
</evidence>
<evidence type="ECO:0000256" key="2">
    <source>
        <dbReference type="ARBA" id="ARBA00023043"/>
    </source>
</evidence>
<dbReference type="SMART" id="SM00248">
    <property type="entry name" value="ANK"/>
    <property type="match status" value="2"/>
</dbReference>
<dbReference type="Pfam" id="PF12796">
    <property type="entry name" value="Ank_2"/>
    <property type="match status" value="1"/>
</dbReference>
<proteinExistence type="inferred from homology"/>
<accession>A0A9R1TRF7</accession>
<dbReference type="InterPro" id="IPR058889">
    <property type="entry name" value="WHD_SOWAHA-C"/>
</dbReference>
<dbReference type="InterPro" id="IPR036770">
    <property type="entry name" value="Ankyrin_rpt-contain_sf"/>
</dbReference>
<dbReference type="InterPro" id="IPR002110">
    <property type="entry name" value="Ankyrin_rpt"/>
</dbReference>
<feature type="compositionally biased region" description="Pro residues" evidence="4">
    <location>
        <begin position="108"/>
        <end position="121"/>
    </location>
</feature>
<evidence type="ECO:0000259" key="5">
    <source>
        <dbReference type="Pfam" id="PF25877"/>
    </source>
</evidence>
<gene>
    <name evidence="7" type="primary">sowah</name>
</gene>
<dbReference type="PANTHER" id="PTHR14491:SF7">
    <property type="entry name" value="SOSONDOWAH, ISOFORM G"/>
    <property type="match status" value="1"/>
</dbReference>
<sequence>MATPSELSLEEIRKYLLDNGGSARNHDLVKHFKSFLTDPETRVEARNKFKEYVNTLATIKNEEGEKFLVLKRKYRQSLEELSSPIYSHLGPGSPLATPDLQTPTSPLRDPPPYRPPPPAPLSPTHSIDASSAVSYRSPPEELYATVNKPNKAPPVPVHNSPGPGSPHRHISIFDEASPEVDDPSSPPVPPRRKSQDKLKLENKENLNNEKGKNNQETPIKGTDEDDSASVASQLDGKSREWLVRAAQGEYQALAKLAAEEPRLTRLKDPSSGYTALHWGAKHGDENIVKLIAGTYKEYIKSVNDTTNGGYTALHIAMQFDHENIFNLLVQVYGANQEIRDHSGKKARQYLASQEAAVSQDTFRKIKARKKHTEKDLGFLRIGSLNVRVKRTTEAFSQFLGVASSGNNEKIHKSWGSADNIQENKMMPPPKYAPIKKRRSRRAQDFTPSRHQAASQPSTPLPQAKIVDNSSRMAKRPSSTTAVSPSTPIAPREHDSDSDGACGFDSAWRGSAQL</sequence>
<dbReference type="Gene3D" id="1.25.40.20">
    <property type="entry name" value="Ankyrin repeat-containing domain"/>
    <property type="match status" value="1"/>
</dbReference>
<feature type="domain" description="SOWAHA-C winged helix-turn-helix" evidence="5">
    <location>
        <begin position="6"/>
        <end position="82"/>
    </location>
</feature>
<feature type="compositionally biased region" description="Low complexity" evidence="4">
    <location>
        <begin position="476"/>
        <end position="489"/>
    </location>
</feature>
<dbReference type="Pfam" id="PF25877">
    <property type="entry name" value="WHD_SOWAH"/>
    <property type="match status" value="1"/>
</dbReference>
<dbReference type="PANTHER" id="PTHR14491">
    <property type="entry name" value="SOSONDOWAH, ISOFORM G"/>
    <property type="match status" value="1"/>
</dbReference>
<dbReference type="RefSeq" id="XP_011313974.1">
    <property type="nucleotide sequence ID" value="XM_011315672.1"/>
</dbReference>
<feature type="compositionally biased region" description="Basic and acidic residues" evidence="4">
    <location>
        <begin position="193"/>
        <end position="213"/>
    </location>
</feature>
<keyword evidence="6" id="KW-1185">Reference proteome</keyword>
<dbReference type="OrthoDB" id="60433at2759"/>
<comment type="similarity">
    <text evidence="3">Belongs to the SOWAH family.</text>
</comment>
<dbReference type="GeneID" id="105273310"/>